<evidence type="ECO:0000313" key="2">
    <source>
        <dbReference type="Proteomes" id="UP000807342"/>
    </source>
</evidence>
<accession>A0A9P6BWW2</accession>
<dbReference type="EMBL" id="MU152165">
    <property type="protein sequence ID" value="KAF9440933.1"/>
    <property type="molecule type" value="Genomic_DNA"/>
</dbReference>
<sequence>MSGLFVLANTLLKHIEDLKTGDPDEHLGEVLAFLWHSHLIGSRNPMHDLNLFYTRILSVIPNDHWSIICQILVPTTFSNHQSDRMAVQPICNLLGITRTKFYAVMQRLHSIVDIPEPSDATSTPLHFFHATFLDYLTNPNHAGWFSIGKLVTEYGVTITAEIQDFFILGLQCLESTMGISLINAHQKEVWGNQEVSQSLKAALSWPSGDHSNLDDQLLGVLCSFDLNVLALVFAFDHLHVLFPPDHLIQLSISEWDQALLSKVAVEYPDMEPFDFDADEDGFFLLGDGTNSVAVVTTNQTSRHSGLYFISQKMPSEVWPALQHTSISWDDPDIDLG</sequence>
<proteinExistence type="predicted"/>
<reference evidence="1" key="1">
    <citation type="submission" date="2020-11" db="EMBL/GenBank/DDBJ databases">
        <authorList>
            <consortium name="DOE Joint Genome Institute"/>
            <person name="Ahrendt S."/>
            <person name="Riley R."/>
            <person name="Andreopoulos W."/>
            <person name="Labutti K."/>
            <person name="Pangilinan J."/>
            <person name="Ruiz-Duenas F.J."/>
            <person name="Barrasa J.M."/>
            <person name="Sanchez-Garcia M."/>
            <person name="Camarero S."/>
            <person name="Miyauchi S."/>
            <person name="Serrano A."/>
            <person name="Linde D."/>
            <person name="Babiker R."/>
            <person name="Drula E."/>
            <person name="Ayuso-Fernandez I."/>
            <person name="Pacheco R."/>
            <person name="Padilla G."/>
            <person name="Ferreira P."/>
            <person name="Barriuso J."/>
            <person name="Kellner H."/>
            <person name="Castanera R."/>
            <person name="Alfaro M."/>
            <person name="Ramirez L."/>
            <person name="Pisabarro A.G."/>
            <person name="Kuo A."/>
            <person name="Tritt A."/>
            <person name="Lipzen A."/>
            <person name="He G."/>
            <person name="Yan M."/>
            <person name="Ng V."/>
            <person name="Cullen D."/>
            <person name="Martin F."/>
            <person name="Rosso M.-N."/>
            <person name="Henrissat B."/>
            <person name="Hibbett D."/>
            <person name="Martinez A.T."/>
            <person name="Grigoriev I.V."/>
        </authorList>
    </citation>
    <scope>NUCLEOTIDE SEQUENCE</scope>
    <source>
        <strain evidence="1">MF-IS2</strain>
    </source>
</reference>
<dbReference type="AlphaFoldDB" id="A0A9P6BWW2"/>
<comment type="caution">
    <text evidence="1">The sequence shown here is derived from an EMBL/GenBank/DDBJ whole genome shotgun (WGS) entry which is preliminary data.</text>
</comment>
<protein>
    <submittedName>
        <fullName evidence="1">Uncharacterized protein</fullName>
    </submittedName>
</protein>
<organism evidence="1 2">
    <name type="scientific">Macrolepiota fuliginosa MF-IS2</name>
    <dbReference type="NCBI Taxonomy" id="1400762"/>
    <lineage>
        <taxon>Eukaryota</taxon>
        <taxon>Fungi</taxon>
        <taxon>Dikarya</taxon>
        <taxon>Basidiomycota</taxon>
        <taxon>Agaricomycotina</taxon>
        <taxon>Agaricomycetes</taxon>
        <taxon>Agaricomycetidae</taxon>
        <taxon>Agaricales</taxon>
        <taxon>Agaricineae</taxon>
        <taxon>Agaricaceae</taxon>
        <taxon>Macrolepiota</taxon>
    </lineage>
</organism>
<dbReference type="Proteomes" id="UP000807342">
    <property type="component" value="Unassembled WGS sequence"/>
</dbReference>
<gene>
    <name evidence="1" type="ORF">P691DRAFT_767002</name>
</gene>
<name>A0A9P6BWW2_9AGAR</name>
<evidence type="ECO:0000313" key="1">
    <source>
        <dbReference type="EMBL" id="KAF9440933.1"/>
    </source>
</evidence>
<keyword evidence="2" id="KW-1185">Reference proteome</keyword>